<feature type="transmembrane region" description="Helical" evidence="2">
    <location>
        <begin position="61"/>
        <end position="78"/>
    </location>
</feature>
<feature type="transmembrane region" description="Helical" evidence="2">
    <location>
        <begin position="120"/>
        <end position="137"/>
    </location>
</feature>
<comment type="caution">
    <text evidence="4">The sequence shown here is derived from an EMBL/GenBank/DDBJ whole genome shotgun (WGS) entry which is preliminary data.</text>
</comment>
<dbReference type="PANTHER" id="PTHR45138:SF9">
    <property type="entry name" value="DIGUANYLATE CYCLASE DGCM-RELATED"/>
    <property type="match status" value="1"/>
</dbReference>
<keyword evidence="2" id="KW-1133">Transmembrane helix</keyword>
<feature type="transmembrane region" description="Helical" evidence="2">
    <location>
        <begin position="174"/>
        <end position="193"/>
    </location>
</feature>
<evidence type="ECO:0000259" key="3">
    <source>
        <dbReference type="PROSITE" id="PS50887"/>
    </source>
</evidence>
<dbReference type="Pfam" id="PF00990">
    <property type="entry name" value="GGDEF"/>
    <property type="match status" value="1"/>
</dbReference>
<keyword evidence="5" id="KW-1185">Reference proteome</keyword>
<dbReference type="PROSITE" id="PS50887">
    <property type="entry name" value="GGDEF"/>
    <property type="match status" value="1"/>
</dbReference>
<dbReference type="RefSeq" id="WP_189010611.1">
    <property type="nucleotide sequence ID" value="NZ_BMPP01000015.1"/>
</dbReference>
<dbReference type="PANTHER" id="PTHR45138">
    <property type="entry name" value="REGULATORY COMPONENTS OF SENSORY TRANSDUCTION SYSTEM"/>
    <property type="match status" value="1"/>
</dbReference>
<evidence type="ECO:0000256" key="1">
    <source>
        <dbReference type="SAM" id="MobiDB-lite"/>
    </source>
</evidence>
<dbReference type="Proteomes" id="UP000647587">
    <property type="component" value="Unassembled WGS sequence"/>
</dbReference>
<feature type="transmembrane region" description="Helical" evidence="2">
    <location>
        <begin position="90"/>
        <end position="108"/>
    </location>
</feature>
<proteinExistence type="predicted"/>
<dbReference type="NCBIfam" id="TIGR00254">
    <property type="entry name" value="GGDEF"/>
    <property type="match status" value="1"/>
</dbReference>
<feature type="transmembrane region" description="Helical" evidence="2">
    <location>
        <begin position="31"/>
        <end position="49"/>
    </location>
</feature>
<dbReference type="InterPro" id="IPR029787">
    <property type="entry name" value="Nucleotide_cyclase"/>
</dbReference>
<evidence type="ECO:0000313" key="5">
    <source>
        <dbReference type="Proteomes" id="UP000647587"/>
    </source>
</evidence>
<dbReference type="EMBL" id="BMPP01000015">
    <property type="protein sequence ID" value="GGK35857.1"/>
    <property type="molecule type" value="Genomic_DNA"/>
</dbReference>
<dbReference type="CDD" id="cd01949">
    <property type="entry name" value="GGDEF"/>
    <property type="match status" value="1"/>
</dbReference>
<accession>A0ABQ2EZR6</accession>
<dbReference type="InterPro" id="IPR050469">
    <property type="entry name" value="Diguanylate_Cyclase"/>
</dbReference>
<evidence type="ECO:0000256" key="2">
    <source>
        <dbReference type="SAM" id="Phobius"/>
    </source>
</evidence>
<gene>
    <name evidence="4" type="ORF">GCM10008955_32250</name>
</gene>
<feature type="domain" description="GGDEF" evidence="3">
    <location>
        <begin position="240"/>
        <end position="369"/>
    </location>
</feature>
<feature type="region of interest" description="Disordered" evidence="1">
    <location>
        <begin position="1"/>
        <end position="23"/>
    </location>
</feature>
<protein>
    <recommendedName>
        <fullName evidence="3">GGDEF domain-containing protein</fullName>
    </recommendedName>
</protein>
<organism evidence="4 5">
    <name type="scientific">Deinococcus malanensis</name>
    <dbReference type="NCBI Taxonomy" id="1706855"/>
    <lineage>
        <taxon>Bacteria</taxon>
        <taxon>Thermotogati</taxon>
        <taxon>Deinococcota</taxon>
        <taxon>Deinococci</taxon>
        <taxon>Deinococcales</taxon>
        <taxon>Deinococcaceae</taxon>
        <taxon>Deinococcus</taxon>
    </lineage>
</organism>
<evidence type="ECO:0000313" key="4">
    <source>
        <dbReference type="EMBL" id="GGK35857.1"/>
    </source>
</evidence>
<dbReference type="SUPFAM" id="SSF55073">
    <property type="entry name" value="Nucleotide cyclase"/>
    <property type="match status" value="1"/>
</dbReference>
<sequence length="403" mass="44620">MDRVERRQQPVRAASPAKSGEGGSADWRRRIYLIALLFGIPVLVLVWLLQLGRTEPDMYVMYGHPALLVMCIWGTAWLLKGRSLQVAERVVFLCNVVAVLFQSFATVLSAPQPMIDTSSPAYWMLVAVSILSFLMFGRREAIQVTVGLYLLGVMLPWAALAWRGLPFSSQPELLRVQLTCGAILALLCGLAWYRERFQIEREARLLQEHLANSDPLTLLPNRRALYPAIEALLAEEPENEPASLLLVDIDHFKRINDTFGHNVGDETLQAFASLLRRTLRETDQVGRWGGEEFMIILPGVSGEVALEVARRLQQTAQVHPHGVAGTITVSIGVSEWAAGDTLQTWVARTDAALYRAKAAGRNRVVGVWASGDQRQMTVQTTSDGGRHELSSVEEILETTGQAG</sequence>
<dbReference type="Gene3D" id="3.30.70.270">
    <property type="match status" value="1"/>
</dbReference>
<keyword evidence="2" id="KW-0812">Transmembrane</keyword>
<reference evidence="5" key="1">
    <citation type="journal article" date="2019" name="Int. J. Syst. Evol. Microbiol.">
        <title>The Global Catalogue of Microorganisms (GCM) 10K type strain sequencing project: providing services to taxonomists for standard genome sequencing and annotation.</title>
        <authorList>
            <consortium name="The Broad Institute Genomics Platform"/>
            <consortium name="The Broad Institute Genome Sequencing Center for Infectious Disease"/>
            <person name="Wu L."/>
            <person name="Ma J."/>
        </authorList>
    </citation>
    <scope>NUCLEOTIDE SEQUENCE [LARGE SCALE GENOMIC DNA]</scope>
    <source>
        <strain evidence="5">JCM 30331</strain>
    </source>
</reference>
<name>A0ABQ2EZR6_9DEIO</name>
<dbReference type="InterPro" id="IPR000160">
    <property type="entry name" value="GGDEF_dom"/>
</dbReference>
<dbReference type="SMART" id="SM00267">
    <property type="entry name" value="GGDEF"/>
    <property type="match status" value="1"/>
</dbReference>
<keyword evidence="2" id="KW-0472">Membrane</keyword>
<dbReference type="InterPro" id="IPR043128">
    <property type="entry name" value="Rev_trsase/Diguanyl_cyclase"/>
</dbReference>
<feature type="transmembrane region" description="Helical" evidence="2">
    <location>
        <begin position="144"/>
        <end position="162"/>
    </location>
</feature>